<dbReference type="Pfam" id="PF08352">
    <property type="entry name" value="oligo_HPY"/>
    <property type="match status" value="1"/>
</dbReference>
<dbReference type="RefSeq" id="WP_166292052.1">
    <property type="nucleotide sequence ID" value="NZ_CP049863.1"/>
</dbReference>
<comment type="similarity">
    <text evidence="1">Belongs to the ABC transporter superfamily.</text>
</comment>
<gene>
    <name evidence="7" type="ORF">G7068_11310</name>
</gene>
<dbReference type="PROSITE" id="PS00211">
    <property type="entry name" value="ABC_TRANSPORTER_1"/>
    <property type="match status" value="2"/>
</dbReference>
<dbReference type="SMART" id="SM00382">
    <property type="entry name" value="AAA"/>
    <property type="match status" value="2"/>
</dbReference>
<keyword evidence="3" id="KW-0547">Nucleotide-binding</keyword>
<keyword evidence="8" id="KW-1185">Reference proteome</keyword>
<dbReference type="InterPro" id="IPR017871">
    <property type="entry name" value="ABC_transporter-like_CS"/>
</dbReference>
<feature type="domain" description="ABC transporter" evidence="6">
    <location>
        <begin position="64"/>
        <end position="317"/>
    </location>
</feature>
<dbReference type="GO" id="GO:0016887">
    <property type="term" value="F:ATP hydrolysis activity"/>
    <property type="evidence" value="ECO:0007669"/>
    <property type="project" value="InterPro"/>
</dbReference>
<dbReference type="EMBL" id="CP049863">
    <property type="protein sequence ID" value="QIK63709.1"/>
    <property type="molecule type" value="Genomic_DNA"/>
</dbReference>
<proteinExistence type="inferred from homology"/>
<dbReference type="GO" id="GO:0055085">
    <property type="term" value="P:transmembrane transport"/>
    <property type="evidence" value="ECO:0007669"/>
    <property type="project" value="UniProtKB-ARBA"/>
</dbReference>
<evidence type="ECO:0000256" key="2">
    <source>
        <dbReference type="ARBA" id="ARBA00022448"/>
    </source>
</evidence>
<dbReference type="KEGG" id="lvi:G7068_11310"/>
<dbReference type="InterPro" id="IPR027417">
    <property type="entry name" value="P-loop_NTPase"/>
</dbReference>
<feature type="domain" description="ABC transporter" evidence="6">
    <location>
        <begin position="359"/>
        <end position="604"/>
    </location>
</feature>
<dbReference type="CDD" id="cd03257">
    <property type="entry name" value="ABC_NikE_OppD_transporters"/>
    <property type="match status" value="2"/>
</dbReference>
<keyword evidence="4 7" id="KW-0067">ATP-binding</keyword>
<reference evidence="7 8" key="1">
    <citation type="submission" date="2020-03" db="EMBL/GenBank/DDBJ databases">
        <title>Leucobacter sp. nov., isolated from beetles.</title>
        <authorList>
            <person name="Hyun D.-W."/>
            <person name="Bae J.-W."/>
        </authorList>
    </citation>
    <scope>NUCLEOTIDE SEQUENCE [LARGE SCALE GENOMIC DNA]</scope>
    <source>
        <strain evidence="7 8">HDW9C</strain>
    </source>
</reference>
<dbReference type="Pfam" id="PF00005">
    <property type="entry name" value="ABC_tran"/>
    <property type="match status" value="2"/>
</dbReference>
<name>A0A6G7XGY6_9MICO</name>
<feature type="compositionally biased region" description="Polar residues" evidence="5">
    <location>
        <begin position="1"/>
        <end position="13"/>
    </location>
</feature>
<dbReference type="GO" id="GO:0005524">
    <property type="term" value="F:ATP binding"/>
    <property type="evidence" value="ECO:0007669"/>
    <property type="project" value="UniProtKB-KW"/>
</dbReference>
<evidence type="ECO:0000256" key="5">
    <source>
        <dbReference type="SAM" id="MobiDB-lite"/>
    </source>
</evidence>
<dbReference type="PROSITE" id="PS50893">
    <property type="entry name" value="ABC_TRANSPORTER_2"/>
    <property type="match status" value="2"/>
</dbReference>
<sequence>MSQTETVGATEPQTAGPKVPGPQDTRLRGSLAHSKSGETLATTDPRAGVERPTETAIPTPLLSIRDLAVQYRTDRGLVDAVRGVSFDVALGKVTAVVGESGSGKTTVAQSVIGLLAANGQIAGGSVVLNERRDGPTELVGLSERRWRGLRGRCIGLIPQDPGNSLNPVATIGASVAESLRIHGQRDRRAIRSRVLELLDQVGIDDPARRAKQYPHEFSGGMRQRVLIATAIANDPELLIADEPTSALDVTVQRTVLDLLDRLRQETGTGLLFITHDLAVAAERADSVVVMRGGAVQESGPSERVLTRPESEYTRQLMADAPAFGNPGERERVVVVDVAEGVGSDPEPLISVSAPASPVLEVRELRQEFRGARGASPFVAVDDVSFSVPRGTTHALVGESGSGKTTTGRAIAGFARPTSGSVRVGEVEVTELRGRGLREFRRSVQLVYQNPYGSLDPRQSIGQVLAEPLRNFGIGSAADRGARVSRALELVALPPEFAHRKPRELSGGQRQRVAIARALIVEPELVVLDEAVSALDVTVQAQILRLLTRLQRELGLSYVFISHDLSVVRQIADTVSVLQRGRQVEQGPTEQVFSSPEHPYTRKLLEAIPGRGPGWVI</sequence>
<dbReference type="PANTHER" id="PTHR43776:SF7">
    <property type="entry name" value="D,D-DIPEPTIDE TRANSPORT ATP-BINDING PROTEIN DDPF-RELATED"/>
    <property type="match status" value="1"/>
</dbReference>
<dbReference type="InterPro" id="IPR050319">
    <property type="entry name" value="ABC_transp_ATP-bind"/>
</dbReference>
<dbReference type="PANTHER" id="PTHR43776">
    <property type="entry name" value="TRANSPORT ATP-BINDING PROTEIN"/>
    <property type="match status" value="1"/>
</dbReference>
<organism evidence="7 8">
    <name type="scientific">Leucobacter viscericola</name>
    <dbReference type="NCBI Taxonomy" id="2714935"/>
    <lineage>
        <taxon>Bacteria</taxon>
        <taxon>Bacillati</taxon>
        <taxon>Actinomycetota</taxon>
        <taxon>Actinomycetes</taxon>
        <taxon>Micrococcales</taxon>
        <taxon>Microbacteriaceae</taxon>
        <taxon>Leucobacter</taxon>
    </lineage>
</organism>
<dbReference type="Gene3D" id="3.40.50.300">
    <property type="entry name" value="P-loop containing nucleotide triphosphate hydrolases"/>
    <property type="match status" value="2"/>
</dbReference>
<dbReference type="GO" id="GO:0015833">
    <property type="term" value="P:peptide transport"/>
    <property type="evidence" value="ECO:0007669"/>
    <property type="project" value="InterPro"/>
</dbReference>
<dbReference type="NCBIfam" id="NF007739">
    <property type="entry name" value="PRK10419.1"/>
    <property type="match status" value="2"/>
</dbReference>
<evidence type="ECO:0000256" key="3">
    <source>
        <dbReference type="ARBA" id="ARBA00022741"/>
    </source>
</evidence>
<dbReference type="AlphaFoldDB" id="A0A6G7XGY6"/>
<keyword evidence="2" id="KW-0813">Transport</keyword>
<dbReference type="Proteomes" id="UP000502677">
    <property type="component" value="Chromosome"/>
</dbReference>
<dbReference type="InterPro" id="IPR013563">
    <property type="entry name" value="Oligopep_ABC_C"/>
</dbReference>
<dbReference type="InterPro" id="IPR003593">
    <property type="entry name" value="AAA+_ATPase"/>
</dbReference>
<accession>A0A6G7XGY6</accession>
<feature type="region of interest" description="Disordered" evidence="5">
    <location>
        <begin position="1"/>
        <end position="55"/>
    </location>
</feature>
<dbReference type="NCBIfam" id="NF008453">
    <property type="entry name" value="PRK11308.1"/>
    <property type="match status" value="2"/>
</dbReference>
<evidence type="ECO:0000256" key="1">
    <source>
        <dbReference type="ARBA" id="ARBA00005417"/>
    </source>
</evidence>
<protein>
    <submittedName>
        <fullName evidence="7">ABC transporter ATP-binding protein</fullName>
    </submittedName>
</protein>
<dbReference type="InterPro" id="IPR003439">
    <property type="entry name" value="ABC_transporter-like_ATP-bd"/>
</dbReference>
<evidence type="ECO:0000313" key="7">
    <source>
        <dbReference type="EMBL" id="QIK63709.1"/>
    </source>
</evidence>
<dbReference type="SUPFAM" id="SSF52540">
    <property type="entry name" value="P-loop containing nucleoside triphosphate hydrolases"/>
    <property type="match status" value="2"/>
</dbReference>
<dbReference type="FunFam" id="3.40.50.300:FF:000016">
    <property type="entry name" value="Oligopeptide ABC transporter ATP-binding component"/>
    <property type="match status" value="1"/>
</dbReference>
<evidence type="ECO:0000313" key="8">
    <source>
        <dbReference type="Proteomes" id="UP000502677"/>
    </source>
</evidence>
<evidence type="ECO:0000256" key="4">
    <source>
        <dbReference type="ARBA" id="ARBA00022840"/>
    </source>
</evidence>
<evidence type="ECO:0000259" key="6">
    <source>
        <dbReference type="PROSITE" id="PS50893"/>
    </source>
</evidence>